<keyword evidence="1" id="KW-0812">Transmembrane</keyword>
<reference evidence="2 3" key="1">
    <citation type="submission" date="2024-09" db="EMBL/GenBank/DDBJ databases">
        <authorList>
            <person name="Sun Q."/>
            <person name="Mori K."/>
        </authorList>
    </citation>
    <scope>NUCLEOTIDE SEQUENCE [LARGE SCALE GENOMIC DNA]</scope>
    <source>
        <strain evidence="2 3">JCM 14321</strain>
    </source>
</reference>
<comment type="caution">
    <text evidence="2">The sequence shown here is derived from an EMBL/GenBank/DDBJ whole genome shotgun (WGS) entry which is preliminary data.</text>
</comment>
<protein>
    <submittedName>
        <fullName evidence="2">Uncharacterized protein</fullName>
    </submittedName>
</protein>
<dbReference type="RefSeq" id="WP_157424721.1">
    <property type="nucleotide sequence ID" value="NZ_BAAANI010000007.1"/>
</dbReference>
<feature type="transmembrane region" description="Helical" evidence="1">
    <location>
        <begin position="138"/>
        <end position="158"/>
    </location>
</feature>
<feature type="transmembrane region" description="Helical" evidence="1">
    <location>
        <begin position="55"/>
        <end position="77"/>
    </location>
</feature>
<dbReference type="Proteomes" id="UP001589667">
    <property type="component" value="Unassembled WGS sequence"/>
</dbReference>
<accession>A0ABV5SNS0</accession>
<sequence>MPDASRQPRSPLALLLAVIVGVILVTGLVTIYLVEPAETVTTDLGRLYSDGLAEILGGSLFVLIWVSGAIALTVVAVRALGRSAGVARSVAIITGLVGFIALSALVAAFPLGFTYYFIAEDGGYAPLSGSHGTVLGVFAGVGTALLVVAAGASLVALVRHRTATA</sequence>
<dbReference type="EMBL" id="JBHMBL010000001">
    <property type="protein sequence ID" value="MFB9641963.1"/>
    <property type="molecule type" value="Genomic_DNA"/>
</dbReference>
<keyword evidence="1" id="KW-1133">Transmembrane helix</keyword>
<evidence type="ECO:0000313" key="3">
    <source>
        <dbReference type="Proteomes" id="UP001589667"/>
    </source>
</evidence>
<feature type="transmembrane region" description="Helical" evidence="1">
    <location>
        <begin position="89"/>
        <end position="118"/>
    </location>
</feature>
<feature type="transmembrane region" description="Helical" evidence="1">
    <location>
        <begin position="12"/>
        <end position="35"/>
    </location>
</feature>
<organism evidence="2 3">
    <name type="scientific">Agromyces lapidis</name>
    <dbReference type="NCBI Taxonomy" id="279574"/>
    <lineage>
        <taxon>Bacteria</taxon>
        <taxon>Bacillati</taxon>
        <taxon>Actinomycetota</taxon>
        <taxon>Actinomycetes</taxon>
        <taxon>Micrococcales</taxon>
        <taxon>Microbacteriaceae</taxon>
        <taxon>Agromyces</taxon>
    </lineage>
</organism>
<gene>
    <name evidence="2" type="ORF">ACFFQV_06630</name>
</gene>
<name>A0ABV5SNS0_9MICO</name>
<proteinExistence type="predicted"/>
<evidence type="ECO:0000313" key="2">
    <source>
        <dbReference type="EMBL" id="MFB9641963.1"/>
    </source>
</evidence>
<evidence type="ECO:0000256" key="1">
    <source>
        <dbReference type="SAM" id="Phobius"/>
    </source>
</evidence>
<keyword evidence="1" id="KW-0472">Membrane</keyword>
<keyword evidence="3" id="KW-1185">Reference proteome</keyword>